<dbReference type="InterPro" id="IPR036390">
    <property type="entry name" value="WH_DNA-bd_sf"/>
</dbReference>
<evidence type="ECO:0000256" key="3">
    <source>
        <dbReference type="ARBA" id="ARBA00023163"/>
    </source>
</evidence>
<dbReference type="Pfam" id="PF07729">
    <property type="entry name" value="FCD"/>
    <property type="match status" value="1"/>
</dbReference>
<organism evidence="5 6">
    <name type="scientific">Notoacmeibacter ruber</name>
    <dbReference type="NCBI Taxonomy" id="2670375"/>
    <lineage>
        <taxon>Bacteria</taxon>
        <taxon>Pseudomonadati</taxon>
        <taxon>Pseudomonadota</taxon>
        <taxon>Alphaproteobacteria</taxon>
        <taxon>Hyphomicrobiales</taxon>
        <taxon>Notoacmeibacteraceae</taxon>
        <taxon>Notoacmeibacter</taxon>
    </lineage>
</organism>
<dbReference type="InterPro" id="IPR036388">
    <property type="entry name" value="WH-like_DNA-bd_sf"/>
</dbReference>
<protein>
    <submittedName>
        <fullName evidence="5">GntR family transcriptional regulator</fullName>
    </submittedName>
</protein>
<proteinExistence type="predicted"/>
<name>A0A3L7JA24_9HYPH</name>
<dbReference type="AlphaFoldDB" id="A0A3L7JA24"/>
<dbReference type="EMBL" id="RCWN01000001">
    <property type="protein sequence ID" value="RLQ87205.1"/>
    <property type="molecule type" value="Genomic_DNA"/>
</dbReference>
<dbReference type="PROSITE" id="PS50949">
    <property type="entry name" value="HTH_GNTR"/>
    <property type="match status" value="1"/>
</dbReference>
<keyword evidence="6" id="KW-1185">Reference proteome</keyword>
<dbReference type="PRINTS" id="PR00035">
    <property type="entry name" value="HTHGNTR"/>
</dbReference>
<gene>
    <name evidence="5" type="ORF">D8780_02260</name>
</gene>
<dbReference type="InterPro" id="IPR011711">
    <property type="entry name" value="GntR_C"/>
</dbReference>
<feature type="domain" description="HTH gntR-type" evidence="4">
    <location>
        <begin position="6"/>
        <end position="78"/>
    </location>
</feature>
<dbReference type="GO" id="GO:0003677">
    <property type="term" value="F:DNA binding"/>
    <property type="evidence" value="ECO:0007669"/>
    <property type="project" value="UniProtKB-KW"/>
</dbReference>
<dbReference type="SMART" id="SM00895">
    <property type="entry name" value="FCD"/>
    <property type="match status" value="1"/>
</dbReference>
<dbReference type="PANTHER" id="PTHR43537">
    <property type="entry name" value="TRANSCRIPTIONAL REGULATOR, GNTR FAMILY"/>
    <property type="match status" value="1"/>
</dbReference>
<dbReference type="SMART" id="SM00345">
    <property type="entry name" value="HTH_GNTR"/>
    <property type="match status" value="1"/>
</dbReference>
<evidence type="ECO:0000256" key="2">
    <source>
        <dbReference type="ARBA" id="ARBA00023125"/>
    </source>
</evidence>
<dbReference type="Gene3D" id="1.20.120.530">
    <property type="entry name" value="GntR ligand-binding domain-like"/>
    <property type="match status" value="1"/>
</dbReference>
<dbReference type="GO" id="GO:0003700">
    <property type="term" value="F:DNA-binding transcription factor activity"/>
    <property type="evidence" value="ECO:0007669"/>
    <property type="project" value="InterPro"/>
</dbReference>
<reference evidence="5 6" key="1">
    <citation type="submission" date="2018-10" db="EMBL/GenBank/DDBJ databases">
        <title>Notoacmeibacter sp. M2BS9Y-3-1, whole genome shotgun sequence.</title>
        <authorList>
            <person name="Tuo L."/>
        </authorList>
    </citation>
    <scope>NUCLEOTIDE SEQUENCE [LARGE SCALE GENOMIC DNA]</scope>
    <source>
        <strain evidence="5 6">M2BS9Y-3-1</strain>
    </source>
</reference>
<evidence type="ECO:0000313" key="5">
    <source>
        <dbReference type="EMBL" id="RLQ87205.1"/>
    </source>
</evidence>
<evidence type="ECO:0000259" key="4">
    <source>
        <dbReference type="PROSITE" id="PS50949"/>
    </source>
</evidence>
<keyword evidence="1" id="KW-0805">Transcription regulation</keyword>
<dbReference type="Pfam" id="PF00392">
    <property type="entry name" value="GntR"/>
    <property type="match status" value="1"/>
</dbReference>
<dbReference type="SUPFAM" id="SSF48008">
    <property type="entry name" value="GntR ligand-binding domain-like"/>
    <property type="match status" value="1"/>
</dbReference>
<dbReference type="InterPro" id="IPR000524">
    <property type="entry name" value="Tscrpt_reg_HTH_GntR"/>
</dbReference>
<dbReference type="Gene3D" id="1.10.10.10">
    <property type="entry name" value="Winged helix-like DNA-binding domain superfamily/Winged helix DNA-binding domain"/>
    <property type="match status" value="1"/>
</dbReference>
<accession>A0A3L7JA24</accession>
<dbReference type="InterPro" id="IPR008920">
    <property type="entry name" value="TF_FadR/GntR_C"/>
</dbReference>
<evidence type="ECO:0000313" key="6">
    <source>
        <dbReference type="Proteomes" id="UP000281094"/>
    </source>
</evidence>
<evidence type="ECO:0000256" key="1">
    <source>
        <dbReference type="ARBA" id="ARBA00023015"/>
    </source>
</evidence>
<comment type="caution">
    <text evidence="5">The sequence shown here is derived from an EMBL/GenBank/DDBJ whole genome shotgun (WGS) entry which is preliminary data.</text>
</comment>
<dbReference type="CDD" id="cd07377">
    <property type="entry name" value="WHTH_GntR"/>
    <property type="match status" value="1"/>
</dbReference>
<dbReference type="PANTHER" id="PTHR43537:SF49">
    <property type="entry name" value="TRANSCRIPTIONAL REGULATORY PROTEIN"/>
    <property type="match status" value="1"/>
</dbReference>
<keyword evidence="3" id="KW-0804">Transcription</keyword>
<sequence length="224" mass="25056">MSDQSRLQSEQVRNGLEEDILLGRIQPGDYLSESRLADRFGVSRTPVREAIRSLAAAGLVTLRPRQRAVVRGLTVVEMLDQFECMAELEASCARLACRRRTSDDLEKMEAAQAECRRFAAQSDTERYYAANCVFHEAIYNAAGNAFLRKQTMALRDTLSFLRIAQGRLPGRLANSSAEHDGVLEAIKMRDERIAAEEMRAHLIFQGEGLRNMIHRNASGPLTSA</sequence>
<dbReference type="SUPFAM" id="SSF46785">
    <property type="entry name" value="Winged helix' DNA-binding domain"/>
    <property type="match status" value="1"/>
</dbReference>
<dbReference type="RefSeq" id="WP_121644172.1">
    <property type="nucleotide sequence ID" value="NZ_RCWN01000001.1"/>
</dbReference>
<dbReference type="Proteomes" id="UP000281094">
    <property type="component" value="Unassembled WGS sequence"/>
</dbReference>
<keyword evidence="2" id="KW-0238">DNA-binding</keyword>